<proteinExistence type="predicted"/>
<feature type="region of interest" description="Disordered" evidence="1">
    <location>
        <begin position="21"/>
        <end position="48"/>
    </location>
</feature>
<sequence>MKSTQLQVTDMPVQHVIQKRNHSGYSITPQPQDRRQNSASNQPHSTKVNVPVALALSMRVKPNDTREQQQYALQIEEAVEDEDEPYIFDQRKMVTDPNPMVYPIDNYMISDRRPQSQYNAEYEPNRILEVFVKMVNFPKAPGISQSAFTHNINNIIKEQKGSTLNNQVDGVDDIGQQNLRLSIQRRNSSINRQHSKAENIRQQQLPLKPTLSKGIIQVGANVGQQSMPISIDQHHFSANQGTPAFMTFVEGSSKQILISRLRKSSQTPQGQGVTLAKLSQQKSSQYNRDNSPENQLTYPQGDFGPAPGAQREPRHGNHHYMIYQSEQAQNYVENEIDDAEDDESIEGKESRLQVSMLNNNIKKRTNSKSLKTQNQAAKESLDVNLMNPSQDRKIQNLFDKVFPEPHGFVIKKSDGIKEVNIDLNNIPQNINHQINSQFQRKTGKLIAIQDNHAPKLQSTPVGGGQDYNGV</sequence>
<feature type="compositionally biased region" description="Polar residues" evidence="1">
    <location>
        <begin position="23"/>
        <end position="48"/>
    </location>
</feature>
<gene>
    <name evidence="2" type="ORF">FGO68_gene7203</name>
</gene>
<reference evidence="2" key="1">
    <citation type="submission" date="2019-06" db="EMBL/GenBank/DDBJ databases">
        <authorList>
            <person name="Zheng W."/>
        </authorList>
    </citation>
    <scope>NUCLEOTIDE SEQUENCE</scope>
    <source>
        <strain evidence="2">QDHG01</strain>
    </source>
</reference>
<feature type="region of interest" description="Disordered" evidence="1">
    <location>
        <begin position="451"/>
        <end position="470"/>
    </location>
</feature>
<organism evidence="2 3">
    <name type="scientific">Halteria grandinella</name>
    <dbReference type="NCBI Taxonomy" id="5974"/>
    <lineage>
        <taxon>Eukaryota</taxon>
        <taxon>Sar</taxon>
        <taxon>Alveolata</taxon>
        <taxon>Ciliophora</taxon>
        <taxon>Intramacronucleata</taxon>
        <taxon>Spirotrichea</taxon>
        <taxon>Stichotrichia</taxon>
        <taxon>Sporadotrichida</taxon>
        <taxon>Halteriidae</taxon>
        <taxon>Halteria</taxon>
    </lineage>
</organism>
<dbReference type="EMBL" id="RRYP01016701">
    <property type="protein sequence ID" value="TNV74704.1"/>
    <property type="molecule type" value="Genomic_DNA"/>
</dbReference>
<dbReference type="Proteomes" id="UP000785679">
    <property type="component" value="Unassembled WGS sequence"/>
</dbReference>
<evidence type="ECO:0000256" key="1">
    <source>
        <dbReference type="SAM" id="MobiDB-lite"/>
    </source>
</evidence>
<comment type="caution">
    <text evidence="2">The sequence shown here is derived from an EMBL/GenBank/DDBJ whole genome shotgun (WGS) entry which is preliminary data.</text>
</comment>
<evidence type="ECO:0000313" key="3">
    <source>
        <dbReference type="Proteomes" id="UP000785679"/>
    </source>
</evidence>
<feature type="compositionally biased region" description="Polar residues" evidence="1">
    <location>
        <begin position="264"/>
        <end position="298"/>
    </location>
</feature>
<name>A0A8J8SXQ2_HALGN</name>
<dbReference type="AlphaFoldDB" id="A0A8J8SXQ2"/>
<evidence type="ECO:0000313" key="2">
    <source>
        <dbReference type="EMBL" id="TNV74704.1"/>
    </source>
</evidence>
<accession>A0A8J8SXQ2</accession>
<feature type="compositionally biased region" description="Gly residues" evidence="1">
    <location>
        <begin position="461"/>
        <end position="470"/>
    </location>
</feature>
<protein>
    <submittedName>
        <fullName evidence="2">Uncharacterized protein</fullName>
    </submittedName>
</protein>
<keyword evidence="3" id="KW-1185">Reference proteome</keyword>
<feature type="region of interest" description="Disordered" evidence="1">
    <location>
        <begin position="260"/>
        <end position="314"/>
    </location>
</feature>